<evidence type="ECO:0000313" key="3">
    <source>
        <dbReference type="Proteomes" id="UP000199167"/>
    </source>
</evidence>
<dbReference type="Proteomes" id="UP000199167">
    <property type="component" value="Unassembled WGS sequence"/>
</dbReference>
<dbReference type="InterPro" id="IPR006158">
    <property type="entry name" value="Cobalamin-bd"/>
</dbReference>
<dbReference type="GO" id="GO:0046872">
    <property type="term" value="F:metal ion binding"/>
    <property type="evidence" value="ECO:0007669"/>
    <property type="project" value="InterPro"/>
</dbReference>
<organism evidence="2 3">
    <name type="scientific">Cognatiyoonia koreensis</name>
    <dbReference type="NCBI Taxonomy" id="364200"/>
    <lineage>
        <taxon>Bacteria</taxon>
        <taxon>Pseudomonadati</taxon>
        <taxon>Pseudomonadota</taxon>
        <taxon>Alphaproteobacteria</taxon>
        <taxon>Rhodobacterales</taxon>
        <taxon>Paracoccaceae</taxon>
        <taxon>Cognatiyoonia</taxon>
    </lineage>
</organism>
<dbReference type="EMBL" id="FOIZ01000002">
    <property type="protein sequence ID" value="SEW43665.1"/>
    <property type="molecule type" value="Genomic_DNA"/>
</dbReference>
<dbReference type="InterPro" id="IPR036724">
    <property type="entry name" value="Cobalamin-bd_sf"/>
</dbReference>
<proteinExistence type="predicted"/>
<protein>
    <submittedName>
        <fullName evidence="2">Methanogenic corrinoid protein MtbC1</fullName>
    </submittedName>
</protein>
<reference evidence="2 3" key="1">
    <citation type="submission" date="2016-10" db="EMBL/GenBank/DDBJ databases">
        <authorList>
            <person name="de Groot N.N."/>
        </authorList>
    </citation>
    <scope>NUCLEOTIDE SEQUENCE [LARGE SCALE GENOMIC DNA]</scope>
    <source>
        <strain evidence="2 3">DSM 17925</strain>
    </source>
</reference>
<evidence type="ECO:0000259" key="1">
    <source>
        <dbReference type="PROSITE" id="PS51332"/>
    </source>
</evidence>
<dbReference type="STRING" id="364200.SAMN04488515_3107"/>
<dbReference type="SUPFAM" id="SSF52242">
    <property type="entry name" value="Cobalamin (vitamin B12)-binding domain"/>
    <property type="match status" value="1"/>
</dbReference>
<dbReference type="GO" id="GO:0031419">
    <property type="term" value="F:cobalamin binding"/>
    <property type="evidence" value="ECO:0007669"/>
    <property type="project" value="InterPro"/>
</dbReference>
<gene>
    <name evidence="2" type="ORF">SAMN04488515_3107</name>
</gene>
<dbReference type="Gene3D" id="3.40.50.280">
    <property type="entry name" value="Cobalamin-binding domain"/>
    <property type="match status" value="1"/>
</dbReference>
<sequence>MDDYRNADKSFTSLDLSGDDGPLSPLDKLPKPGCDDSLVAFLKAAALTPSAQQCRDAMALAQMSGVSPEQLCEHFIPIVARELGAGWCEDALSFADVTIGTARLQSMLRDLQRVSFESRTPEPNASTVLLVVPENTHHTLGAMVLSGQLRRNGLSVRLMLGATPDDVKYACDNSAFDAVFVSAVRGESLETLRRMVESVRSSTSASTIPVVVGGTLLELQPDIAALTGADYVTSIAEEAITLCNLKTKPIPANMMGQ</sequence>
<feature type="domain" description="B12-binding" evidence="1">
    <location>
        <begin position="125"/>
        <end position="253"/>
    </location>
</feature>
<name>A0A1I0RQS5_9RHOB</name>
<accession>A0A1I0RQS5</accession>
<keyword evidence="3" id="KW-1185">Reference proteome</keyword>
<dbReference type="Pfam" id="PF02310">
    <property type="entry name" value="B12-binding"/>
    <property type="match status" value="1"/>
</dbReference>
<dbReference type="PROSITE" id="PS51332">
    <property type="entry name" value="B12_BINDING"/>
    <property type="match status" value="1"/>
</dbReference>
<evidence type="ECO:0000313" key="2">
    <source>
        <dbReference type="EMBL" id="SEW43665.1"/>
    </source>
</evidence>
<dbReference type="AlphaFoldDB" id="A0A1I0RQS5"/>
<dbReference type="RefSeq" id="WP_242650578.1">
    <property type="nucleotide sequence ID" value="NZ_FOIZ01000002.1"/>
</dbReference>